<dbReference type="OrthoDB" id="112006at2759"/>
<evidence type="ECO:0000313" key="3">
    <source>
        <dbReference type="EMBL" id="GMF65049.1"/>
    </source>
</evidence>
<comment type="caution">
    <text evidence="3">The sequence shown here is derived from an EMBL/GenBank/DDBJ whole genome shotgun (WGS) entry which is preliminary data.</text>
</comment>
<dbReference type="EMBL" id="BSXW01012440">
    <property type="protein sequence ID" value="GMF65049.1"/>
    <property type="molecule type" value="Genomic_DNA"/>
</dbReference>
<sequence>MHCPIVAKAKKLSQGSAHIATAANESGSASTDSEQGEIWVADATQKPEKGALLYREPQAKASWILDSGATHDLCSDKTILFAVTPARLDIKVANGDTVSAHEKGSWVIKTYVNGMPKAILLTDVFVASSLSQNLISVKRLVKNGLYCIFGPKCSIVSRSGSVVATAMVKTSCGNLTSSQVKDLPISRNVFERTGEENSSTENLTIYSKLGESFTKKKNSAPSTSASNAATLIDKVAETSAPNSESRTAIPSDQSREMDSDHDSSAVSEHDDTENEISSRSIRDVFGSSRRTRPLRQKDSELPESFIHEFTQPATALLTFESLSAAFSSEGTSASICIQPKVHKLPASTKIQEAKSVIETMDSPHQEEWK</sequence>
<feature type="region of interest" description="Disordered" evidence="1">
    <location>
        <begin position="235"/>
        <end position="299"/>
    </location>
</feature>
<keyword evidence="4" id="KW-1185">Reference proteome</keyword>
<dbReference type="AlphaFoldDB" id="A0A9W6YDY3"/>
<dbReference type="Pfam" id="PF22936">
    <property type="entry name" value="Pol_BBD"/>
    <property type="match status" value="1"/>
</dbReference>
<feature type="domain" description="Retrovirus-related Pol polyprotein from transposon TNT 1-94-like beta-barrel" evidence="2">
    <location>
        <begin position="63"/>
        <end position="144"/>
    </location>
</feature>
<name>A0A9W6YDY3_9STRA</name>
<dbReference type="InterPro" id="IPR054722">
    <property type="entry name" value="PolX-like_BBD"/>
</dbReference>
<organism evidence="3 4">
    <name type="scientific">Phytophthora lilii</name>
    <dbReference type="NCBI Taxonomy" id="2077276"/>
    <lineage>
        <taxon>Eukaryota</taxon>
        <taxon>Sar</taxon>
        <taxon>Stramenopiles</taxon>
        <taxon>Oomycota</taxon>
        <taxon>Peronosporomycetes</taxon>
        <taxon>Peronosporales</taxon>
        <taxon>Peronosporaceae</taxon>
        <taxon>Phytophthora</taxon>
    </lineage>
</organism>
<evidence type="ECO:0000313" key="4">
    <source>
        <dbReference type="Proteomes" id="UP001165083"/>
    </source>
</evidence>
<feature type="compositionally biased region" description="Basic and acidic residues" evidence="1">
    <location>
        <begin position="253"/>
        <end position="269"/>
    </location>
</feature>
<accession>A0A9W6YDY3</accession>
<protein>
    <submittedName>
        <fullName evidence="3">Unnamed protein product</fullName>
    </submittedName>
</protein>
<dbReference type="Proteomes" id="UP001165083">
    <property type="component" value="Unassembled WGS sequence"/>
</dbReference>
<evidence type="ECO:0000256" key="1">
    <source>
        <dbReference type="SAM" id="MobiDB-lite"/>
    </source>
</evidence>
<proteinExistence type="predicted"/>
<evidence type="ECO:0000259" key="2">
    <source>
        <dbReference type="Pfam" id="PF22936"/>
    </source>
</evidence>
<feature type="compositionally biased region" description="Polar residues" evidence="1">
    <location>
        <begin position="239"/>
        <end position="252"/>
    </location>
</feature>
<gene>
    <name evidence="3" type="ORF">Plil01_001778000</name>
</gene>
<reference evidence="3" key="1">
    <citation type="submission" date="2023-04" db="EMBL/GenBank/DDBJ databases">
        <title>Phytophthora lilii NBRC 32176.</title>
        <authorList>
            <person name="Ichikawa N."/>
            <person name="Sato H."/>
            <person name="Tonouchi N."/>
        </authorList>
    </citation>
    <scope>NUCLEOTIDE SEQUENCE</scope>
    <source>
        <strain evidence="3">NBRC 32176</strain>
    </source>
</reference>